<proteinExistence type="predicted"/>
<evidence type="ECO:0000313" key="2">
    <source>
        <dbReference type="Proteomes" id="UP000479000"/>
    </source>
</evidence>
<organism evidence="1 2">
    <name type="scientific">Nesidiocoris tenuis</name>
    <dbReference type="NCBI Taxonomy" id="355587"/>
    <lineage>
        <taxon>Eukaryota</taxon>
        <taxon>Metazoa</taxon>
        <taxon>Ecdysozoa</taxon>
        <taxon>Arthropoda</taxon>
        <taxon>Hexapoda</taxon>
        <taxon>Insecta</taxon>
        <taxon>Pterygota</taxon>
        <taxon>Neoptera</taxon>
        <taxon>Paraneoptera</taxon>
        <taxon>Hemiptera</taxon>
        <taxon>Heteroptera</taxon>
        <taxon>Panheteroptera</taxon>
        <taxon>Cimicomorpha</taxon>
        <taxon>Miridae</taxon>
        <taxon>Dicyphina</taxon>
        <taxon>Nesidiocoris</taxon>
    </lineage>
</organism>
<dbReference type="AlphaFoldDB" id="A0A6H5HFH5"/>
<protein>
    <submittedName>
        <fullName evidence="1">Uncharacterized protein</fullName>
    </submittedName>
</protein>
<dbReference type="Proteomes" id="UP000479000">
    <property type="component" value="Unassembled WGS sequence"/>
</dbReference>
<gene>
    <name evidence="1" type="ORF">NTEN_LOCUS19478</name>
</gene>
<accession>A0A6H5HFH5</accession>
<dbReference type="EMBL" id="CADCXU010028582">
    <property type="protein sequence ID" value="CAB0015108.1"/>
    <property type="molecule type" value="Genomic_DNA"/>
</dbReference>
<sequence>MDSQIATEKRTREESRITFTGLVYSINTLISEKEELKIAELKIIYENLKISFGKIKTQDRVIQDILAYDPLATEEERWEKE</sequence>
<keyword evidence="2" id="KW-1185">Reference proteome</keyword>
<evidence type="ECO:0000313" key="1">
    <source>
        <dbReference type="EMBL" id="CAB0015108.1"/>
    </source>
</evidence>
<name>A0A6H5HFH5_9HEMI</name>
<feature type="non-terminal residue" evidence="1">
    <location>
        <position position="81"/>
    </location>
</feature>
<reference evidence="1 2" key="1">
    <citation type="submission" date="2020-02" db="EMBL/GenBank/DDBJ databases">
        <authorList>
            <person name="Ferguson B K."/>
        </authorList>
    </citation>
    <scope>NUCLEOTIDE SEQUENCE [LARGE SCALE GENOMIC DNA]</scope>
</reference>